<evidence type="ECO:0000313" key="2">
    <source>
        <dbReference type="Proteomes" id="UP000024559"/>
    </source>
</evidence>
<dbReference type="Proteomes" id="UP000024559">
    <property type="component" value="Chromosome"/>
</dbReference>
<protein>
    <submittedName>
        <fullName evidence="1">Uncharacterized protein</fullName>
    </submittedName>
</protein>
<reference evidence="2" key="1">
    <citation type="submission" date="2013-12" db="EMBL/GenBank/DDBJ databases">
        <title>Genome sequences of Streptococcus thermophilus strains MTH17CL396 and M17PTZA496 isolated from Fontina cheese in Valle d'Aosta region (Italy).</title>
        <authorList>
            <person name="Treu L."/>
            <person name="Giacomini A."/>
            <person name="Corich V."/>
            <person name="Vendramin V."/>
            <person name="Bovo B."/>
        </authorList>
    </citation>
    <scope>NUCLEOTIDE SEQUENCE [LARGE SCALE GENOMIC DNA]</scope>
    <source>
        <strain evidence="2">M17PTZA496</strain>
    </source>
</reference>
<evidence type="ECO:0000313" key="1">
    <source>
        <dbReference type="EMBL" id="ETW89301.1"/>
    </source>
</evidence>
<proteinExistence type="predicted"/>
<dbReference type="EMBL" id="AZJT01000052">
    <property type="protein sequence ID" value="ETW89301.1"/>
    <property type="molecule type" value="Genomic_DNA"/>
</dbReference>
<dbReference type="RefSeq" id="WP_014295434.1">
    <property type="nucleotide sequence ID" value="NZ_CM002372.1"/>
</dbReference>
<name>A0A0E2Q2J6_STRTR</name>
<sequence length="67" mass="7518">MITKNSCPSLRRCKVVSDNKKYLGFGWQGAFLVFRYYSEIPLAVAIILAGVNTPVKERQSNSQSHQA</sequence>
<dbReference type="PATRIC" id="fig|1433289.7.peg.1271"/>
<comment type="caution">
    <text evidence="1">The sequence shown here is derived from an EMBL/GenBank/DDBJ whole genome shotgun (WGS) entry which is preliminary data.</text>
</comment>
<dbReference type="AlphaFoldDB" id="A0A0E2Q2J6"/>
<dbReference type="HOGENOM" id="CLU_205393_0_0_9"/>
<accession>A0A0E2Q2J6</accession>
<organism evidence="1 2">
    <name type="scientific">Streptococcus thermophilus M17PTZA496</name>
    <dbReference type="NCBI Taxonomy" id="1433289"/>
    <lineage>
        <taxon>Bacteria</taxon>
        <taxon>Bacillati</taxon>
        <taxon>Bacillota</taxon>
        <taxon>Bacilli</taxon>
        <taxon>Lactobacillales</taxon>
        <taxon>Streptococcaceae</taxon>
        <taxon>Streptococcus</taxon>
    </lineage>
</organism>
<gene>
    <name evidence="1" type="ORF">X841_06190</name>
</gene>